<gene>
    <name evidence="3" type="ORF">LTR77_009609</name>
</gene>
<evidence type="ECO:0000256" key="1">
    <source>
        <dbReference type="SAM" id="MobiDB-lite"/>
    </source>
</evidence>
<dbReference type="AlphaFoldDB" id="A0AAV9NY49"/>
<reference evidence="3 4" key="1">
    <citation type="submission" date="2023-08" db="EMBL/GenBank/DDBJ databases">
        <title>Black Yeasts Isolated from many extreme environments.</title>
        <authorList>
            <person name="Coleine C."/>
            <person name="Stajich J.E."/>
            <person name="Selbmann L."/>
        </authorList>
    </citation>
    <scope>NUCLEOTIDE SEQUENCE [LARGE SCALE GENOMIC DNA]</scope>
    <source>
        <strain evidence="3 4">CCFEE 5935</strain>
    </source>
</reference>
<proteinExistence type="predicted"/>
<dbReference type="InterPro" id="IPR055481">
    <property type="entry name" value="DUF7053"/>
</dbReference>
<dbReference type="RefSeq" id="XP_064655140.1">
    <property type="nucleotide sequence ID" value="XM_064806835.1"/>
</dbReference>
<feature type="compositionally biased region" description="Low complexity" evidence="1">
    <location>
        <begin position="279"/>
        <end position="292"/>
    </location>
</feature>
<feature type="compositionally biased region" description="Basic and acidic residues" evidence="1">
    <location>
        <begin position="197"/>
        <end position="208"/>
    </location>
</feature>
<dbReference type="EMBL" id="JAVRRT010000018">
    <property type="protein sequence ID" value="KAK5164944.1"/>
    <property type="molecule type" value="Genomic_DNA"/>
</dbReference>
<feature type="region of interest" description="Disordered" evidence="1">
    <location>
        <begin position="187"/>
        <end position="246"/>
    </location>
</feature>
<organism evidence="3 4">
    <name type="scientific">Saxophila tyrrhenica</name>
    <dbReference type="NCBI Taxonomy" id="1690608"/>
    <lineage>
        <taxon>Eukaryota</taxon>
        <taxon>Fungi</taxon>
        <taxon>Dikarya</taxon>
        <taxon>Ascomycota</taxon>
        <taxon>Pezizomycotina</taxon>
        <taxon>Dothideomycetes</taxon>
        <taxon>Dothideomycetidae</taxon>
        <taxon>Mycosphaerellales</taxon>
        <taxon>Extremaceae</taxon>
        <taxon>Saxophila</taxon>
    </lineage>
</organism>
<dbReference type="Proteomes" id="UP001337655">
    <property type="component" value="Unassembled WGS sequence"/>
</dbReference>
<name>A0AAV9NY49_9PEZI</name>
<comment type="caution">
    <text evidence="3">The sequence shown here is derived from an EMBL/GenBank/DDBJ whole genome shotgun (WGS) entry which is preliminary data.</text>
</comment>
<dbReference type="GeneID" id="89930939"/>
<dbReference type="PANTHER" id="PTHR38117">
    <property type="entry name" value="NACHT AND WD40 DOMAIN PROTEIN"/>
    <property type="match status" value="1"/>
</dbReference>
<accession>A0AAV9NY49</accession>
<keyword evidence="4" id="KW-1185">Reference proteome</keyword>
<sequence length="401" mass="44449">MTSKTWLDFLPAPDVSMLKRSFFTEVTPLPDTVRREKAVAWLQDHDSMITLNPLVIHHAPTTAPPNAAEDEVAFMKWYEMTDEIQYIPGTAVKSQVTYKGGFHDLPDGLQTHVFAPGGVDILAKWRVGGNMPGEPKEPLELGLNKPVEGLYLREDYELRCNVLLTSFVKRNLKKSHAELVRKLIEKVGSSPTSSREQLSRPDTFRSSKSDTMQPPRHSMQVASPAQSDTGRTSAGSQDPSAMGFRRSGTVCNCKSDKHLISCPNYTRIYKPPVLYAEQSQPQAAYPTPQPQSKSPVSPALSWTATPTSTYQPEDQPSEPFHSGEAVVRNSLAPTDGSGHPMRPVVHSAQASFAQSMDVQGRNQYESVDQLDHAIQQMAKEFGGDSEAARLYYLQGYRSEMP</sequence>
<dbReference type="Pfam" id="PF23155">
    <property type="entry name" value="DUF7053"/>
    <property type="match status" value="1"/>
</dbReference>
<feature type="compositionally biased region" description="Polar residues" evidence="1">
    <location>
        <begin position="300"/>
        <end position="314"/>
    </location>
</feature>
<feature type="domain" description="DUF7053" evidence="2">
    <location>
        <begin position="19"/>
        <end position="187"/>
    </location>
</feature>
<evidence type="ECO:0000313" key="3">
    <source>
        <dbReference type="EMBL" id="KAK5164944.1"/>
    </source>
</evidence>
<evidence type="ECO:0000313" key="4">
    <source>
        <dbReference type="Proteomes" id="UP001337655"/>
    </source>
</evidence>
<dbReference type="PANTHER" id="PTHR38117:SF2">
    <property type="entry name" value="NACHT AND WD40 DOMAIN PROTEIN"/>
    <property type="match status" value="1"/>
</dbReference>
<feature type="region of interest" description="Disordered" evidence="1">
    <location>
        <begin position="279"/>
        <end position="322"/>
    </location>
</feature>
<protein>
    <recommendedName>
        <fullName evidence="2">DUF7053 domain-containing protein</fullName>
    </recommendedName>
</protein>
<evidence type="ECO:0000259" key="2">
    <source>
        <dbReference type="Pfam" id="PF23155"/>
    </source>
</evidence>
<feature type="compositionally biased region" description="Polar residues" evidence="1">
    <location>
        <begin position="220"/>
        <end position="239"/>
    </location>
</feature>